<organism evidence="3 4">
    <name type="scientific">Phyllosticta capitalensis</name>
    <dbReference type="NCBI Taxonomy" id="121624"/>
    <lineage>
        <taxon>Eukaryota</taxon>
        <taxon>Fungi</taxon>
        <taxon>Dikarya</taxon>
        <taxon>Ascomycota</taxon>
        <taxon>Pezizomycotina</taxon>
        <taxon>Dothideomycetes</taxon>
        <taxon>Dothideomycetes incertae sedis</taxon>
        <taxon>Botryosphaeriales</taxon>
        <taxon>Phyllostictaceae</taxon>
        <taxon>Phyllosticta</taxon>
    </lineage>
</organism>
<feature type="compositionally biased region" description="Basic and acidic residues" evidence="1">
    <location>
        <begin position="117"/>
        <end position="144"/>
    </location>
</feature>
<protein>
    <recommendedName>
        <fullName evidence="2">Myb-like DNA-binding domain-containing protein</fullName>
    </recommendedName>
</protein>
<feature type="region of interest" description="Disordered" evidence="1">
    <location>
        <begin position="51"/>
        <end position="154"/>
    </location>
</feature>
<evidence type="ECO:0000259" key="2">
    <source>
        <dbReference type="Pfam" id="PF22980"/>
    </source>
</evidence>
<feature type="compositionally biased region" description="Basic and acidic residues" evidence="1">
    <location>
        <begin position="87"/>
        <end position="103"/>
    </location>
</feature>
<comment type="caution">
    <text evidence="3">The sequence shown here is derived from an EMBL/GenBank/DDBJ whole genome shotgun (WGS) entry which is preliminary data.</text>
</comment>
<feature type="compositionally biased region" description="Basic and acidic residues" evidence="1">
    <location>
        <begin position="66"/>
        <end position="80"/>
    </location>
</feature>
<accession>A0ABR1Z308</accession>
<evidence type="ECO:0000313" key="3">
    <source>
        <dbReference type="EMBL" id="KAK8246800.1"/>
    </source>
</evidence>
<name>A0ABR1Z308_9PEZI</name>
<sequence>MPTDKSNADMLYAIIRQLDLKYIDWKAVAEECKISNGHAARMRFHRYKQTAENLQPSKRGPRGKTVKRDKLGDEIRKGGLTDDDDEERYRVKKEVKDEPKAEASSDDDTPLARIQRIQKEAKKVRKAEPKAEPKAELKTEPKEEPMEDADDVSKFPEKEMVLDGEVAPPAMEGQNFFGQGLPWP</sequence>
<feature type="domain" description="Myb-like DNA-binding" evidence="2">
    <location>
        <begin position="4"/>
        <end position="52"/>
    </location>
</feature>
<evidence type="ECO:0000313" key="4">
    <source>
        <dbReference type="Proteomes" id="UP001492380"/>
    </source>
</evidence>
<dbReference type="EMBL" id="JBBWRZ010000001">
    <property type="protein sequence ID" value="KAK8246800.1"/>
    <property type="molecule type" value="Genomic_DNA"/>
</dbReference>
<evidence type="ECO:0000256" key="1">
    <source>
        <dbReference type="SAM" id="MobiDB-lite"/>
    </source>
</evidence>
<reference evidence="3 4" key="1">
    <citation type="submission" date="2024-04" db="EMBL/GenBank/DDBJ databases">
        <title>Phyllosticta paracitricarpa is synonymous to the EU quarantine fungus P. citricarpa based on phylogenomic analyses.</title>
        <authorList>
            <consortium name="Lawrence Berkeley National Laboratory"/>
            <person name="Van Ingen-Buijs V.A."/>
            <person name="Van Westerhoven A.C."/>
            <person name="Haridas S."/>
            <person name="Skiadas P."/>
            <person name="Martin F."/>
            <person name="Groenewald J.Z."/>
            <person name="Crous P.W."/>
            <person name="Seidl M.F."/>
        </authorList>
    </citation>
    <scope>NUCLEOTIDE SEQUENCE [LARGE SCALE GENOMIC DNA]</scope>
    <source>
        <strain evidence="3 4">CBS 123374</strain>
    </source>
</reference>
<proteinExistence type="predicted"/>
<dbReference type="InterPro" id="IPR054505">
    <property type="entry name" value="Myb_DNA-bind_8"/>
</dbReference>
<keyword evidence="4" id="KW-1185">Reference proteome</keyword>
<gene>
    <name evidence="3" type="ORF">HDK90DRAFT_461605</name>
</gene>
<dbReference type="Pfam" id="PF22980">
    <property type="entry name" value="Myb_DNA-bind_8"/>
    <property type="match status" value="1"/>
</dbReference>
<dbReference type="Proteomes" id="UP001492380">
    <property type="component" value="Unassembled WGS sequence"/>
</dbReference>